<evidence type="ECO:0000313" key="5">
    <source>
        <dbReference type="Proteomes" id="UP000650833"/>
    </source>
</evidence>
<dbReference type="InterPro" id="IPR010095">
    <property type="entry name" value="Cas12f1-like_TNB"/>
</dbReference>
<dbReference type="OrthoDB" id="2438399at2759"/>
<dbReference type="AlphaFoldDB" id="A0A8H7QW41"/>
<feature type="domain" description="Cas12f1-like TNB" evidence="3">
    <location>
        <begin position="92"/>
        <end position="144"/>
    </location>
</feature>
<dbReference type="GO" id="GO:0003677">
    <property type="term" value="F:DNA binding"/>
    <property type="evidence" value="ECO:0007669"/>
    <property type="project" value="UniProtKB-KW"/>
</dbReference>
<feature type="compositionally biased region" description="Basic residues" evidence="2">
    <location>
        <begin position="11"/>
        <end position="29"/>
    </location>
</feature>
<dbReference type="Pfam" id="PF07282">
    <property type="entry name" value="Cas12f1-like_TNB"/>
    <property type="match status" value="1"/>
</dbReference>
<name>A0A8H7QW41_9FUNG</name>
<proteinExistence type="predicted"/>
<feature type="region of interest" description="Disordered" evidence="2">
    <location>
        <begin position="1"/>
        <end position="46"/>
    </location>
</feature>
<sequence length="146" mass="16731">MANILLNGGKKYNKSKRKNTKKNRKNKNKKIPETTDDRQTAPQDIKANKYWKPEKFRFHKEELSIISFENGMFGKDSSKTHSLPIGVTGVLWQQLKYRQSSGDTLFAYVDEFQTSKTCHPCNNMSLTVAYIGLNSALTCKNCGTMW</sequence>
<evidence type="ECO:0000256" key="1">
    <source>
        <dbReference type="ARBA" id="ARBA00023125"/>
    </source>
</evidence>
<organism evidence="4 5">
    <name type="scientific">Mucor plumbeus</name>
    <dbReference type="NCBI Taxonomy" id="97098"/>
    <lineage>
        <taxon>Eukaryota</taxon>
        <taxon>Fungi</taxon>
        <taxon>Fungi incertae sedis</taxon>
        <taxon>Mucoromycota</taxon>
        <taxon>Mucoromycotina</taxon>
        <taxon>Mucoromycetes</taxon>
        <taxon>Mucorales</taxon>
        <taxon>Mucorineae</taxon>
        <taxon>Mucoraceae</taxon>
        <taxon>Mucor</taxon>
    </lineage>
</organism>
<keyword evidence="5" id="KW-1185">Reference proteome</keyword>
<accession>A0A8H7QW41</accession>
<protein>
    <recommendedName>
        <fullName evidence="3">Cas12f1-like TNB domain-containing protein</fullName>
    </recommendedName>
</protein>
<evidence type="ECO:0000313" key="4">
    <source>
        <dbReference type="EMBL" id="KAG2199847.1"/>
    </source>
</evidence>
<reference evidence="4" key="1">
    <citation type="submission" date="2020-12" db="EMBL/GenBank/DDBJ databases">
        <title>Metabolic potential, ecology and presence of endohyphal bacteria is reflected in genomic diversity of Mucoromycotina.</title>
        <authorList>
            <person name="Muszewska A."/>
            <person name="Okrasinska A."/>
            <person name="Steczkiewicz K."/>
            <person name="Drgas O."/>
            <person name="Orlowska M."/>
            <person name="Perlinska-Lenart U."/>
            <person name="Aleksandrzak-Piekarczyk T."/>
            <person name="Szatraj K."/>
            <person name="Zielenkiewicz U."/>
            <person name="Pilsyk S."/>
            <person name="Malc E."/>
            <person name="Mieczkowski P."/>
            <person name="Kruszewska J.S."/>
            <person name="Biernat P."/>
            <person name="Pawlowska J."/>
        </authorList>
    </citation>
    <scope>NUCLEOTIDE SEQUENCE</scope>
    <source>
        <strain evidence="4">CBS 226.32</strain>
    </source>
</reference>
<evidence type="ECO:0000259" key="3">
    <source>
        <dbReference type="Pfam" id="PF07282"/>
    </source>
</evidence>
<keyword evidence="1" id="KW-0238">DNA-binding</keyword>
<dbReference type="EMBL" id="JAEPRC010000336">
    <property type="protein sequence ID" value="KAG2199847.1"/>
    <property type="molecule type" value="Genomic_DNA"/>
</dbReference>
<dbReference type="Proteomes" id="UP000650833">
    <property type="component" value="Unassembled WGS sequence"/>
</dbReference>
<evidence type="ECO:0000256" key="2">
    <source>
        <dbReference type="SAM" id="MobiDB-lite"/>
    </source>
</evidence>
<feature type="compositionally biased region" description="Basic and acidic residues" evidence="2">
    <location>
        <begin position="30"/>
        <end position="39"/>
    </location>
</feature>
<gene>
    <name evidence="4" type="ORF">INT46_002731</name>
</gene>
<comment type="caution">
    <text evidence="4">The sequence shown here is derived from an EMBL/GenBank/DDBJ whole genome shotgun (WGS) entry which is preliminary data.</text>
</comment>